<evidence type="ECO:0000313" key="1">
    <source>
        <dbReference type="EMBL" id="KAI5659771.1"/>
    </source>
</evidence>
<protein>
    <submittedName>
        <fullName evidence="1">Uncharacterized protein</fullName>
    </submittedName>
</protein>
<sequence length="121" mass="13776">MEFANNQARVCAEASRYRRIRLPYACAELVFAIGERLGHTTAGQTIEWLLNEVKSVIDAVLERDSTPRPQPTSFQAYYPMAPPMVPYPPVINPIVNPNFVHPQGFVAEPENETTNYFYLPY</sequence>
<reference evidence="2" key="1">
    <citation type="journal article" date="2023" name="Nat. Plants">
        <title>Single-cell RNA sequencing provides a high-resolution roadmap for understanding the multicellular compartmentation of specialized metabolism.</title>
        <authorList>
            <person name="Sun S."/>
            <person name="Shen X."/>
            <person name="Li Y."/>
            <person name="Li Y."/>
            <person name="Wang S."/>
            <person name="Li R."/>
            <person name="Zhang H."/>
            <person name="Shen G."/>
            <person name="Guo B."/>
            <person name="Wei J."/>
            <person name="Xu J."/>
            <person name="St-Pierre B."/>
            <person name="Chen S."/>
            <person name="Sun C."/>
        </authorList>
    </citation>
    <scope>NUCLEOTIDE SEQUENCE [LARGE SCALE GENOMIC DNA]</scope>
</reference>
<name>A0ACC0AGB9_CATRO</name>
<dbReference type="Proteomes" id="UP001060085">
    <property type="component" value="Linkage Group LG06"/>
</dbReference>
<organism evidence="1 2">
    <name type="scientific">Catharanthus roseus</name>
    <name type="common">Madagascar periwinkle</name>
    <name type="synonym">Vinca rosea</name>
    <dbReference type="NCBI Taxonomy" id="4058"/>
    <lineage>
        <taxon>Eukaryota</taxon>
        <taxon>Viridiplantae</taxon>
        <taxon>Streptophyta</taxon>
        <taxon>Embryophyta</taxon>
        <taxon>Tracheophyta</taxon>
        <taxon>Spermatophyta</taxon>
        <taxon>Magnoliopsida</taxon>
        <taxon>eudicotyledons</taxon>
        <taxon>Gunneridae</taxon>
        <taxon>Pentapetalae</taxon>
        <taxon>asterids</taxon>
        <taxon>lamiids</taxon>
        <taxon>Gentianales</taxon>
        <taxon>Apocynaceae</taxon>
        <taxon>Rauvolfioideae</taxon>
        <taxon>Vinceae</taxon>
        <taxon>Catharanthinae</taxon>
        <taxon>Catharanthus</taxon>
    </lineage>
</organism>
<evidence type="ECO:0000313" key="2">
    <source>
        <dbReference type="Proteomes" id="UP001060085"/>
    </source>
</evidence>
<comment type="caution">
    <text evidence="1">The sequence shown here is derived from an EMBL/GenBank/DDBJ whole genome shotgun (WGS) entry which is preliminary data.</text>
</comment>
<accession>A0ACC0AGB9</accession>
<gene>
    <name evidence="1" type="ORF">M9H77_28564</name>
</gene>
<proteinExistence type="predicted"/>
<keyword evidence="2" id="KW-1185">Reference proteome</keyword>
<dbReference type="EMBL" id="CM044706">
    <property type="protein sequence ID" value="KAI5659771.1"/>
    <property type="molecule type" value="Genomic_DNA"/>
</dbReference>